<name>A0A8S1RTC0_9CILI</name>
<gene>
    <name evidence="1" type="ORF">PSON_ATCC_30995.1.T2950004</name>
</gene>
<keyword evidence="2" id="KW-1185">Reference proteome</keyword>
<protein>
    <submittedName>
        <fullName evidence="1">Uncharacterized protein</fullName>
    </submittedName>
</protein>
<evidence type="ECO:0000313" key="1">
    <source>
        <dbReference type="EMBL" id="CAD8130492.1"/>
    </source>
</evidence>
<comment type="caution">
    <text evidence="1">The sequence shown here is derived from an EMBL/GenBank/DDBJ whole genome shotgun (WGS) entry which is preliminary data.</text>
</comment>
<dbReference type="EMBL" id="CAJJDN010000295">
    <property type="protein sequence ID" value="CAD8130492.1"/>
    <property type="molecule type" value="Genomic_DNA"/>
</dbReference>
<sequence length="36" mass="4464">MEKSRQIVEDDLLAQKMNKLKSSNNRKYIQQWWIIQ</sequence>
<evidence type="ECO:0000313" key="2">
    <source>
        <dbReference type="Proteomes" id="UP000692954"/>
    </source>
</evidence>
<accession>A0A8S1RTC0</accession>
<organism evidence="1 2">
    <name type="scientific">Paramecium sonneborni</name>
    <dbReference type="NCBI Taxonomy" id="65129"/>
    <lineage>
        <taxon>Eukaryota</taxon>
        <taxon>Sar</taxon>
        <taxon>Alveolata</taxon>
        <taxon>Ciliophora</taxon>
        <taxon>Intramacronucleata</taxon>
        <taxon>Oligohymenophorea</taxon>
        <taxon>Peniculida</taxon>
        <taxon>Parameciidae</taxon>
        <taxon>Paramecium</taxon>
    </lineage>
</organism>
<dbReference type="Proteomes" id="UP000692954">
    <property type="component" value="Unassembled WGS sequence"/>
</dbReference>
<dbReference type="AlphaFoldDB" id="A0A8S1RTC0"/>
<reference evidence="1" key="1">
    <citation type="submission" date="2021-01" db="EMBL/GenBank/DDBJ databases">
        <authorList>
            <consortium name="Genoscope - CEA"/>
            <person name="William W."/>
        </authorList>
    </citation>
    <scope>NUCLEOTIDE SEQUENCE</scope>
</reference>
<proteinExistence type="predicted"/>